<dbReference type="InterPro" id="IPR029063">
    <property type="entry name" value="SAM-dependent_MTases_sf"/>
</dbReference>
<reference evidence="2 3" key="1">
    <citation type="submission" date="2018-05" db="EMBL/GenBank/DDBJ databases">
        <title>Spiribacter halobius sp. nov., a moderately halophilic bacterium isolated from marine solar saltern.</title>
        <authorList>
            <person name="Zheng W.-S."/>
            <person name="Lu D.-C."/>
            <person name="Du Z.-J."/>
        </authorList>
    </citation>
    <scope>NUCLEOTIDE SEQUENCE [LARGE SCALE GENOMIC DNA]</scope>
    <source>
        <strain evidence="2 3">E85</strain>
    </source>
</reference>
<gene>
    <name evidence="2" type="ORF">DEM34_01580</name>
</gene>
<dbReference type="InterPro" id="IPR052514">
    <property type="entry name" value="SAM-dependent_MTase"/>
</dbReference>
<evidence type="ECO:0000259" key="1">
    <source>
        <dbReference type="Pfam" id="PF05050"/>
    </source>
</evidence>
<comment type="caution">
    <text evidence="2">The sequence shown here is derived from an EMBL/GenBank/DDBJ whole genome shotgun (WGS) entry which is preliminary data.</text>
</comment>
<dbReference type="OrthoDB" id="4104638at2"/>
<keyword evidence="3" id="KW-1185">Reference proteome</keyword>
<proteinExistence type="predicted"/>
<name>A0A2U2N912_9GAMM</name>
<dbReference type="EMBL" id="QFFI01000002">
    <property type="protein sequence ID" value="PWG65459.1"/>
    <property type="molecule type" value="Genomic_DNA"/>
</dbReference>
<dbReference type="InterPro" id="IPR006342">
    <property type="entry name" value="FkbM_mtfrase"/>
</dbReference>
<dbReference type="PANTHER" id="PTHR34203:SF15">
    <property type="entry name" value="SLL1173 PROTEIN"/>
    <property type="match status" value="1"/>
</dbReference>
<evidence type="ECO:0000313" key="3">
    <source>
        <dbReference type="Proteomes" id="UP000245474"/>
    </source>
</evidence>
<keyword evidence="2" id="KW-0808">Transferase</keyword>
<dbReference type="PANTHER" id="PTHR34203">
    <property type="entry name" value="METHYLTRANSFERASE, FKBM FAMILY PROTEIN"/>
    <property type="match status" value="1"/>
</dbReference>
<dbReference type="GO" id="GO:0008168">
    <property type="term" value="F:methyltransferase activity"/>
    <property type="evidence" value="ECO:0007669"/>
    <property type="project" value="UniProtKB-KW"/>
</dbReference>
<accession>A0A2U2N912</accession>
<sequence>MTTQSDRPPRWPGAGGWRGRLGLLRSMAIYWRPGRQRGLRRLYRGLVPPGALVFDVGAHLGDRTLAFAGLGARVVALEPQPSLYAWLRRRLGSHPAVMLRPEAVGAAPGTAELAVSRANPTVSTLAHDWRRGIGAANPTFRGVTWEDRIRVPVTTLDALIAEHGRPAFCKVDVEGYEAEVLAGLSEPLPALSFEFVQGSVDVARACVEQLGALGDYRYNVVIGEGRRFHYADWLDAGALMEALHGELADASSGDVYARRAVAR</sequence>
<dbReference type="Pfam" id="PF05050">
    <property type="entry name" value="Methyltransf_21"/>
    <property type="match status" value="1"/>
</dbReference>
<protein>
    <submittedName>
        <fullName evidence="2">FkbM family methyltransferase</fullName>
    </submittedName>
</protein>
<dbReference type="Gene3D" id="3.40.50.150">
    <property type="entry name" value="Vaccinia Virus protein VP39"/>
    <property type="match status" value="1"/>
</dbReference>
<dbReference type="SUPFAM" id="SSF53335">
    <property type="entry name" value="S-adenosyl-L-methionine-dependent methyltransferases"/>
    <property type="match status" value="1"/>
</dbReference>
<dbReference type="Proteomes" id="UP000245474">
    <property type="component" value="Unassembled WGS sequence"/>
</dbReference>
<dbReference type="NCBIfam" id="TIGR01444">
    <property type="entry name" value="fkbM_fam"/>
    <property type="match status" value="1"/>
</dbReference>
<dbReference type="AlphaFoldDB" id="A0A2U2N912"/>
<keyword evidence="2" id="KW-0489">Methyltransferase</keyword>
<organism evidence="2 3">
    <name type="scientific">Sediminicurvatus halobius</name>
    <dbReference type="NCBI Taxonomy" id="2182432"/>
    <lineage>
        <taxon>Bacteria</taxon>
        <taxon>Pseudomonadati</taxon>
        <taxon>Pseudomonadota</taxon>
        <taxon>Gammaproteobacteria</taxon>
        <taxon>Chromatiales</taxon>
        <taxon>Ectothiorhodospiraceae</taxon>
        <taxon>Sediminicurvatus</taxon>
    </lineage>
</organism>
<feature type="domain" description="Methyltransferase FkbM" evidence="1">
    <location>
        <begin position="55"/>
        <end position="188"/>
    </location>
</feature>
<dbReference type="RefSeq" id="WP_109675563.1">
    <property type="nucleotide sequence ID" value="NZ_CP086615.1"/>
</dbReference>
<dbReference type="GO" id="GO:0032259">
    <property type="term" value="P:methylation"/>
    <property type="evidence" value="ECO:0007669"/>
    <property type="project" value="UniProtKB-KW"/>
</dbReference>
<evidence type="ECO:0000313" key="2">
    <source>
        <dbReference type="EMBL" id="PWG65459.1"/>
    </source>
</evidence>